<dbReference type="PROSITE" id="PS51419">
    <property type="entry name" value="RAB"/>
    <property type="match status" value="1"/>
</dbReference>
<dbReference type="GO" id="GO:0003924">
    <property type="term" value="F:GTPase activity"/>
    <property type="evidence" value="ECO:0000318"/>
    <property type="project" value="GO_Central"/>
</dbReference>
<reference evidence="5 6" key="3">
    <citation type="journal article" date="2006" name="Nature">
        <title>Global trends of whole-genome duplications revealed by the ciliate Paramecium tetraurelia.</title>
        <authorList>
            <consortium name="Genoscope"/>
            <person name="Aury J.-M."/>
            <person name="Jaillon O."/>
            <person name="Duret L."/>
            <person name="Noel B."/>
            <person name="Jubin C."/>
            <person name="Porcel B.M."/>
            <person name="Segurens B."/>
            <person name="Daubin V."/>
            <person name="Anthouard V."/>
            <person name="Aiach N."/>
            <person name="Arnaiz O."/>
            <person name="Billaut A."/>
            <person name="Beisson J."/>
            <person name="Blanc I."/>
            <person name="Bouhouche K."/>
            <person name="Camara F."/>
            <person name="Duharcourt S."/>
            <person name="Guigo R."/>
            <person name="Gogendeau D."/>
            <person name="Katinka M."/>
            <person name="Keller A.-M."/>
            <person name="Kissmehl R."/>
            <person name="Klotz C."/>
            <person name="Koll F."/>
            <person name="Le Moue A."/>
            <person name="Lepere C."/>
            <person name="Malinsky S."/>
            <person name="Nowacki M."/>
            <person name="Nowak J.K."/>
            <person name="Plattner H."/>
            <person name="Poulain J."/>
            <person name="Ruiz F."/>
            <person name="Serrano V."/>
            <person name="Zagulski M."/>
            <person name="Dessen P."/>
            <person name="Betermier M."/>
            <person name="Weissenbach J."/>
            <person name="Scarpelli C."/>
            <person name="Schachter V."/>
            <person name="Sperling L."/>
            <person name="Meyer E."/>
            <person name="Cohen J."/>
            <person name="Wincker P."/>
        </authorList>
    </citation>
    <scope>NUCLEOTIDE SEQUENCE [LARGE SCALE GENOMIC DNA]</scope>
    <source>
        <strain evidence="5 6">Stock d4-2</strain>
    </source>
</reference>
<keyword evidence="3" id="KW-0342">GTP-binding</keyword>
<gene>
    <name evidence="4" type="primary">rab_C53</name>
    <name evidence="5" type="ORF">GSPATT00008188001</name>
</gene>
<evidence type="ECO:0000256" key="1">
    <source>
        <dbReference type="ARBA" id="ARBA00006270"/>
    </source>
</evidence>
<dbReference type="InterPro" id="IPR001806">
    <property type="entry name" value="Small_GTPase"/>
</dbReference>
<dbReference type="GO" id="GO:0016192">
    <property type="term" value="P:vesicle-mediated transport"/>
    <property type="evidence" value="ECO:0000318"/>
    <property type="project" value="GO_Central"/>
</dbReference>
<dbReference type="KEGG" id="ptm:GSPATT00008188001"/>
<reference evidence="4" key="1">
    <citation type="submission" date="2005-01" db="EMBL/GenBank/DDBJ databases">
        <authorList>
            <person name="Genoscope"/>
        </authorList>
    </citation>
    <scope>NUCLEOTIDE SEQUENCE</scope>
</reference>
<dbReference type="InterPro" id="IPR027417">
    <property type="entry name" value="P-loop_NTPase"/>
</dbReference>
<evidence type="ECO:0000256" key="3">
    <source>
        <dbReference type="ARBA" id="ARBA00023134"/>
    </source>
</evidence>
<dbReference type="RefSeq" id="XP_001439037.1">
    <property type="nucleotide sequence ID" value="XM_001439000.1"/>
</dbReference>
<dbReference type="Proteomes" id="UP000000600">
    <property type="component" value="Unassembled WGS sequence"/>
</dbReference>
<dbReference type="eggNOG" id="KOG0098">
    <property type="taxonomic scope" value="Eukaryota"/>
</dbReference>
<dbReference type="InParanoid" id="Q3SDQ7"/>
<dbReference type="OrthoDB" id="283903at2759"/>
<name>Q3SDQ7_PARTE</name>
<comment type="similarity">
    <text evidence="1">Belongs to the small GTPase superfamily. Rab family.</text>
</comment>
<sequence>MKNYNYLFKYIIVGSTSVGKSCLLLQYVEQKFRNAYQVTMGVEFGTNLIKSNGHVIKLYIWDTAGQESFSSMIRSYYRNAIGCILVFDLTDRKSFESLVKWYNEVLSCTGNDIQIIIVGNKSDLQNNREVQEREALDLAKRFNGKYVEASALTGSNVTQIFETLTEQILQEIQSGKIDPQNEIYGIKIGDFEKRRNSEFVPKTQRQSVQVSYPIQSQKWECC</sequence>
<dbReference type="GeneID" id="5024822"/>
<dbReference type="CDD" id="cd00154">
    <property type="entry name" value="Rab"/>
    <property type="match status" value="1"/>
</dbReference>
<dbReference type="STRING" id="5888.Q3SDQ7"/>
<dbReference type="HOGENOM" id="CLU_041217_23_1_1"/>
<evidence type="ECO:0000256" key="2">
    <source>
        <dbReference type="ARBA" id="ARBA00022741"/>
    </source>
</evidence>
<accession>Q3SDQ7</accession>
<dbReference type="SMART" id="SM00175">
    <property type="entry name" value="RAB"/>
    <property type="match status" value="1"/>
</dbReference>
<dbReference type="InterPro" id="IPR050209">
    <property type="entry name" value="Rab_GTPases_membrane_traffic"/>
</dbReference>
<dbReference type="FunFam" id="3.40.50.300:FF:001072">
    <property type="entry name" value="Rab family GTPase"/>
    <property type="match status" value="1"/>
</dbReference>
<keyword evidence="2" id="KW-0547">Nucleotide-binding</keyword>
<evidence type="ECO:0000313" key="5">
    <source>
        <dbReference type="EMBL" id="CAK71640.1"/>
    </source>
</evidence>
<dbReference type="Gene3D" id="3.40.50.300">
    <property type="entry name" value="P-loop containing nucleotide triphosphate hydrolases"/>
    <property type="match status" value="1"/>
</dbReference>
<evidence type="ECO:0000313" key="6">
    <source>
        <dbReference type="Proteomes" id="UP000000600"/>
    </source>
</evidence>
<protein>
    <submittedName>
        <fullName evidence="5">Chromosome undetermined scaffold_20, whole genome shotgun sequence</fullName>
    </submittedName>
    <submittedName>
        <fullName evidence="4">Rab_C53 protein</fullName>
    </submittedName>
</protein>
<dbReference type="Pfam" id="PF00071">
    <property type="entry name" value="Ras"/>
    <property type="match status" value="1"/>
</dbReference>
<dbReference type="SMART" id="SM00174">
    <property type="entry name" value="RHO"/>
    <property type="match status" value="1"/>
</dbReference>
<dbReference type="SMART" id="SM00173">
    <property type="entry name" value="RAS"/>
    <property type="match status" value="1"/>
</dbReference>
<dbReference type="EMBL" id="CR932540">
    <property type="protein sequence ID" value="CAI39301.1"/>
    <property type="molecule type" value="Genomic_DNA"/>
</dbReference>
<dbReference type="OMA" id="SQKWECC"/>
<dbReference type="PANTHER" id="PTHR47979">
    <property type="entry name" value="DRAB11-RELATED"/>
    <property type="match status" value="1"/>
</dbReference>
<dbReference type="SUPFAM" id="SSF52540">
    <property type="entry name" value="P-loop containing nucleoside triphosphate hydrolases"/>
    <property type="match status" value="1"/>
</dbReference>
<keyword evidence="6" id="KW-1185">Reference proteome</keyword>
<dbReference type="PRINTS" id="PR00449">
    <property type="entry name" value="RASTRNSFRMNG"/>
</dbReference>
<organism evidence="4">
    <name type="scientific">Paramecium tetraurelia</name>
    <dbReference type="NCBI Taxonomy" id="5888"/>
    <lineage>
        <taxon>Eukaryota</taxon>
        <taxon>Sar</taxon>
        <taxon>Alveolata</taxon>
        <taxon>Ciliophora</taxon>
        <taxon>Intramacronucleata</taxon>
        <taxon>Oligohymenophorea</taxon>
        <taxon>Peniculida</taxon>
        <taxon>Parameciidae</taxon>
        <taxon>Paramecium</taxon>
    </lineage>
</organism>
<proteinExistence type="inferred from homology"/>
<dbReference type="PROSITE" id="PS51421">
    <property type="entry name" value="RAS"/>
    <property type="match status" value="1"/>
</dbReference>
<dbReference type="SMART" id="SM00176">
    <property type="entry name" value="RAN"/>
    <property type="match status" value="1"/>
</dbReference>
<dbReference type="GO" id="GO:0005525">
    <property type="term" value="F:GTP binding"/>
    <property type="evidence" value="ECO:0000318"/>
    <property type="project" value="GO_Central"/>
</dbReference>
<reference evidence="4" key="2">
    <citation type="submission" date="2005-09" db="EMBL/GenBank/DDBJ databases">
        <title>Paramecium tetraurelia small GTP-binding-related protein genes.</title>
        <authorList>
            <person name="Cohen J."/>
        </authorList>
    </citation>
    <scope>NUCLEOTIDE SEQUENCE</scope>
</reference>
<reference evidence="5" key="4">
    <citation type="submission" date="2006-03" db="EMBL/GenBank/DDBJ databases">
        <authorList>
            <consortium name="Genoscope"/>
        </authorList>
    </citation>
    <scope>NUCLEOTIDE SEQUENCE</scope>
    <source>
        <strain evidence="5">Stock d4-2</strain>
    </source>
</reference>
<dbReference type="AlphaFoldDB" id="Q3SDQ7"/>
<dbReference type="InterPro" id="IPR005225">
    <property type="entry name" value="Small_GTP-bd"/>
</dbReference>
<evidence type="ECO:0000313" key="4">
    <source>
        <dbReference type="EMBL" id="CAI39301.1"/>
    </source>
</evidence>
<dbReference type="GO" id="GO:0005794">
    <property type="term" value="C:Golgi apparatus"/>
    <property type="evidence" value="ECO:0000318"/>
    <property type="project" value="GO_Central"/>
</dbReference>
<dbReference type="NCBIfam" id="TIGR00231">
    <property type="entry name" value="small_GTP"/>
    <property type="match status" value="1"/>
</dbReference>
<dbReference type="EMBL" id="CT868097">
    <property type="protein sequence ID" value="CAK71640.1"/>
    <property type="molecule type" value="Genomic_DNA"/>
</dbReference>
<dbReference type="PROSITE" id="PS51420">
    <property type="entry name" value="RHO"/>
    <property type="match status" value="1"/>
</dbReference>